<evidence type="ECO:0000313" key="3">
    <source>
        <dbReference type="Proteomes" id="UP000762676"/>
    </source>
</evidence>
<accession>A0AAV4FGI7</accession>
<reference evidence="2 3" key="1">
    <citation type="journal article" date="2021" name="Elife">
        <title>Chloroplast acquisition without the gene transfer in kleptoplastic sea slugs, Plakobranchus ocellatus.</title>
        <authorList>
            <person name="Maeda T."/>
            <person name="Takahashi S."/>
            <person name="Yoshida T."/>
            <person name="Shimamura S."/>
            <person name="Takaki Y."/>
            <person name="Nagai Y."/>
            <person name="Toyoda A."/>
            <person name="Suzuki Y."/>
            <person name="Arimoto A."/>
            <person name="Ishii H."/>
            <person name="Satoh N."/>
            <person name="Nishiyama T."/>
            <person name="Hasebe M."/>
            <person name="Maruyama T."/>
            <person name="Minagawa J."/>
            <person name="Obokata J."/>
            <person name="Shigenobu S."/>
        </authorList>
    </citation>
    <scope>NUCLEOTIDE SEQUENCE [LARGE SCALE GENOMIC DNA]</scope>
</reference>
<protein>
    <submittedName>
        <fullName evidence="2">Vesicular glutamate transporter 2</fullName>
    </submittedName>
</protein>
<feature type="signal peptide" evidence="1">
    <location>
        <begin position="1"/>
        <end position="26"/>
    </location>
</feature>
<proteinExistence type="predicted"/>
<sequence>MYITGSLGVAWAFIWLLVVYPSPDQANIGDEERRLLREQVEAAQNRTGQSQSKKPGATECENHRTISLMSHTLKLLLKILLTRI</sequence>
<dbReference type="AlphaFoldDB" id="A0AAV4FGI7"/>
<name>A0AAV4FGI7_9GAST</name>
<dbReference type="EMBL" id="BMAT01000721">
    <property type="protein sequence ID" value="GFR71823.1"/>
    <property type="molecule type" value="Genomic_DNA"/>
</dbReference>
<evidence type="ECO:0000313" key="2">
    <source>
        <dbReference type="EMBL" id="GFR71823.1"/>
    </source>
</evidence>
<gene>
    <name evidence="2" type="ORF">ElyMa_000362600</name>
</gene>
<keyword evidence="1" id="KW-0732">Signal</keyword>
<keyword evidence="3" id="KW-1185">Reference proteome</keyword>
<feature type="chain" id="PRO_5043876016" evidence="1">
    <location>
        <begin position="27"/>
        <end position="84"/>
    </location>
</feature>
<comment type="caution">
    <text evidence="2">The sequence shown here is derived from an EMBL/GenBank/DDBJ whole genome shotgun (WGS) entry which is preliminary data.</text>
</comment>
<evidence type="ECO:0000256" key="1">
    <source>
        <dbReference type="SAM" id="SignalP"/>
    </source>
</evidence>
<organism evidence="2 3">
    <name type="scientific">Elysia marginata</name>
    <dbReference type="NCBI Taxonomy" id="1093978"/>
    <lineage>
        <taxon>Eukaryota</taxon>
        <taxon>Metazoa</taxon>
        <taxon>Spiralia</taxon>
        <taxon>Lophotrochozoa</taxon>
        <taxon>Mollusca</taxon>
        <taxon>Gastropoda</taxon>
        <taxon>Heterobranchia</taxon>
        <taxon>Euthyneura</taxon>
        <taxon>Panpulmonata</taxon>
        <taxon>Sacoglossa</taxon>
        <taxon>Placobranchoidea</taxon>
        <taxon>Plakobranchidae</taxon>
        <taxon>Elysia</taxon>
    </lineage>
</organism>
<dbReference type="Proteomes" id="UP000762676">
    <property type="component" value="Unassembled WGS sequence"/>
</dbReference>